<sequence>MAVTRVQHVTQAASEGLNAKFSDLCDPHDLSSVRTSKRTISKLTATSRASSKAMRQLRNQERRVSVSSSAADEDAFLMSFIPLKAEPALFHVRRSFSASRMGSQSPALGHLACITPRKTSHSATKRLLRLCMGSRSEKYTPLTVY</sequence>
<protein>
    <submittedName>
        <fullName evidence="1">Uncharacterized protein</fullName>
    </submittedName>
</protein>
<organism evidence="1 2">
    <name type="scientific">Ceratodon purpureus</name>
    <name type="common">Fire moss</name>
    <name type="synonym">Dicranum purpureum</name>
    <dbReference type="NCBI Taxonomy" id="3225"/>
    <lineage>
        <taxon>Eukaryota</taxon>
        <taxon>Viridiplantae</taxon>
        <taxon>Streptophyta</taxon>
        <taxon>Embryophyta</taxon>
        <taxon>Bryophyta</taxon>
        <taxon>Bryophytina</taxon>
        <taxon>Bryopsida</taxon>
        <taxon>Dicranidae</taxon>
        <taxon>Pseudoditrichales</taxon>
        <taxon>Ditrichaceae</taxon>
        <taxon>Ceratodon</taxon>
    </lineage>
</organism>
<gene>
    <name evidence="1" type="ORF">KC19_1G224500</name>
</gene>
<name>A0A8T0J9B7_CERPU</name>
<keyword evidence="2" id="KW-1185">Reference proteome</keyword>
<dbReference type="EMBL" id="CM026421">
    <property type="protein sequence ID" value="KAG0592095.1"/>
    <property type="molecule type" value="Genomic_DNA"/>
</dbReference>
<comment type="caution">
    <text evidence="1">The sequence shown here is derived from an EMBL/GenBank/DDBJ whole genome shotgun (WGS) entry which is preliminary data.</text>
</comment>
<dbReference type="Proteomes" id="UP000822688">
    <property type="component" value="Chromosome 1"/>
</dbReference>
<evidence type="ECO:0000313" key="1">
    <source>
        <dbReference type="EMBL" id="KAG0592095.1"/>
    </source>
</evidence>
<proteinExistence type="predicted"/>
<accession>A0A8T0J9B7</accession>
<dbReference type="AlphaFoldDB" id="A0A8T0J9B7"/>
<evidence type="ECO:0000313" key="2">
    <source>
        <dbReference type="Proteomes" id="UP000822688"/>
    </source>
</evidence>
<reference evidence="1" key="1">
    <citation type="submission" date="2020-06" db="EMBL/GenBank/DDBJ databases">
        <title>WGS assembly of Ceratodon purpureus strain R40.</title>
        <authorList>
            <person name="Carey S.B."/>
            <person name="Jenkins J."/>
            <person name="Shu S."/>
            <person name="Lovell J.T."/>
            <person name="Sreedasyam A."/>
            <person name="Maumus F."/>
            <person name="Tiley G.P."/>
            <person name="Fernandez-Pozo N."/>
            <person name="Barry K."/>
            <person name="Chen C."/>
            <person name="Wang M."/>
            <person name="Lipzen A."/>
            <person name="Daum C."/>
            <person name="Saski C.A."/>
            <person name="Payton A.C."/>
            <person name="Mcbreen J.C."/>
            <person name="Conrad R.E."/>
            <person name="Kollar L.M."/>
            <person name="Olsson S."/>
            <person name="Huttunen S."/>
            <person name="Landis J.B."/>
            <person name="Wickett N.J."/>
            <person name="Johnson M.G."/>
            <person name="Rensing S.A."/>
            <person name="Grimwood J."/>
            <person name="Schmutz J."/>
            <person name="Mcdaniel S.F."/>
        </authorList>
    </citation>
    <scope>NUCLEOTIDE SEQUENCE</scope>
    <source>
        <strain evidence="1">R40</strain>
    </source>
</reference>